<gene>
    <name evidence="15" type="ORF">Prudu_009313</name>
</gene>
<evidence type="ECO:0000256" key="10">
    <source>
        <dbReference type="ARBA" id="ARBA00047928"/>
    </source>
</evidence>
<dbReference type="Gene3D" id="2.160.20.10">
    <property type="entry name" value="Single-stranded right-handed beta-helix, Pectin lyase-like"/>
    <property type="match status" value="1"/>
</dbReference>
<evidence type="ECO:0000256" key="8">
    <source>
        <dbReference type="ARBA" id="ARBA00022801"/>
    </source>
</evidence>
<dbReference type="GO" id="GO:0030599">
    <property type="term" value="F:pectinesterase activity"/>
    <property type="evidence" value="ECO:0007669"/>
    <property type="project" value="UniProtKB-UniRule"/>
</dbReference>
<dbReference type="GO" id="GO:0042545">
    <property type="term" value="P:cell wall modification"/>
    <property type="evidence" value="ECO:0007669"/>
    <property type="project" value="UniProtKB-UniRule"/>
</dbReference>
<keyword evidence="15" id="KW-0456">Lyase</keyword>
<dbReference type="InterPro" id="IPR012334">
    <property type="entry name" value="Pectin_lyas_fold"/>
</dbReference>
<evidence type="ECO:0000256" key="1">
    <source>
        <dbReference type="ARBA" id="ARBA00004191"/>
    </source>
</evidence>
<dbReference type="PROSITE" id="PS00503">
    <property type="entry name" value="PECTINESTERASE_2"/>
    <property type="match status" value="1"/>
</dbReference>
<keyword evidence="8 12" id="KW-0378">Hydrolase</keyword>
<dbReference type="FunFam" id="2.160.20.10:FF:000008">
    <property type="entry name" value="Pectinesterase"/>
    <property type="match status" value="1"/>
</dbReference>
<dbReference type="EMBL" id="AP019299">
    <property type="protein sequence ID" value="BBG99580.1"/>
    <property type="molecule type" value="Genomic_DNA"/>
</dbReference>
<dbReference type="EC" id="3.1.1.11" evidence="4 12"/>
<keyword evidence="9 12" id="KW-0063">Aspartyl esterase</keyword>
<dbReference type="Pfam" id="PF01095">
    <property type="entry name" value="Pectinesterase"/>
    <property type="match status" value="1"/>
</dbReference>
<comment type="similarity">
    <text evidence="3">Belongs to the pectinesterase family.</text>
</comment>
<feature type="domain" description="Pectinesterase catalytic" evidence="14">
    <location>
        <begin position="92"/>
        <end position="377"/>
    </location>
</feature>
<protein>
    <recommendedName>
        <fullName evidence="4 12">Pectinesterase</fullName>
        <ecNumber evidence="4 12">3.1.1.11</ecNumber>
    </recommendedName>
</protein>
<keyword evidence="7" id="KW-0732">Signal</keyword>
<dbReference type="SUPFAM" id="SSF51126">
    <property type="entry name" value="Pectin lyase-like"/>
    <property type="match status" value="1"/>
</dbReference>
<evidence type="ECO:0000256" key="3">
    <source>
        <dbReference type="ARBA" id="ARBA00008891"/>
    </source>
</evidence>
<proteinExistence type="inferred from homology"/>
<evidence type="ECO:0000313" key="15">
    <source>
        <dbReference type="EMBL" id="BBG99580.1"/>
    </source>
</evidence>
<keyword evidence="13" id="KW-0812">Transmembrane</keyword>
<dbReference type="PANTHER" id="PTHR31321:SF87">
    <property type="entry name" value="PECTINESTERASE 63-RELATED"/>
    <property type="match status" value="1"/>
</dbReference>
<comment type="pathway">
    <text evidence="2 12">Glycan metabolism; pectin degradation; 2-dehydro-3-deoxy-D-gluconate from pectin: step 1/5.</text>
</comment>
<keyword evidence="13" id="KW-0472">Membrane</keyword>
<evidence type="ECO:0000256" key="7">
    <source>
        <dbReference type="ARBA" id="ARBA00022729"/>
    </source>
</evidence>
<evidence type="ECO:0000256" key="6">
    <source>
        <dbReference type="ARBA" id="ARBA00022525"/>
    </source>
</evidence>
<evidence type="ECO:0000256" key="11">
    <source>
        <dbReference type="PROSITE-ProRule" id="PRU10040"/>
    </source>
</evidence>
<keyword evidence="6" id="KW-0964">Secreted</keyword>
<evidence type="ECO:0000256" key="4">
    <source>
        <dbReference type="ARBA" id="ARBA00013229"/>
    </source>
</evidence>
<evidence type="ECO:0000256" key="12">
    <source>
        <dbReference type="RuleBase" id="RU000589"/>
    </source>
</evidence>
<dbReference type="InterPro" id="IPR033131">
    <property type="entry name" value="Pectinesterase_Asp_AS"/>
</dbReference>
<dbReference type="AlphaFoldDB" id="A0A4Y1R5Y5"/>
<dbReference type="GO" id="GO:0045490">
    <property type="term" value="P:pectin catabolic process"/>
    <property type="evidence" value="ECO:0007669"/>
    <property type="project" value="UniProtKB-UniRule"/>
</dbReference>
<accession>A0A4Y1R5Y5</accession>
<reference evidence="15" key="1">
    <citation type="journal article" date="2019" name="Science">
        <title>Mutation of a bHLH transcription factor allowed almond domestication.</title>
        <authorList>
            <person name="Sanchez-Perez R."/>
            <person name="Pavan S."/>
            <person name="Mazzeo R."/>
            <person name="Moldovan C."/>
            <person name="Aiese Cigliano R."/>
            <person name="Del Cueto J."/>
            <person name="Ricciardi F."/>
            <person name="Lotti C."/>
            <person name="Ricciardi L."/>
            <person name="Dicenta F."/>
            <person name="Lopez-Marques R.L."/>
            <person name="Lindberg Moller B."/>
        </authorList>
    </citation>
    <scope>NUCLEOTIDE SEQUENCE</scope>
</reference>
<dbReference type="InterPro" id="IPR000070">
    <property type="entry name" value="Pectinesterase_cat"/>
</dbReference>
<name>A0A4Y1R5Y5_PRUDU</name>
<evidence type="ECO:0000256" key="2">
    <source>
        <dbReference type="ARBA" id="ARBA00005184"/>
    </source>
</evidence>
<comment type="catalytic activity">
    <reaction evidence="10 12">
        <text>[(1-&gt;4)-alpha-D-galacturonosyl methyl ester](n) + n H2O = [(1-&gt;4)-alpha-D-galacturonosyl](n) + n methanol + n H(+)</text>
        <dbReference type="Rhea" id="RHEA:22380"/>
        <dbReference type="Rhea" id="RHEA-COMP:14570"/>
        <dbReference type="Rhea" id="RHEA-COMP:14573"/>
        <dbReference type="ChEBI" id="CHEBI:15377"/>
        <dbReference type="ChEBI" id="CHEBI:15378"/>
        <dbReference type="ChEBI" id="CHEBI:17790"/>
        <dbReference type="ChEBI" id="CHEBI:140522"/>
        <dbReference type="ChEBI" id="CHEBI:140523"/>
        <dbReference type="EC" id="3.1.1.11"/>
    </reaction>
</comment>
<evidence type="ECO:0000256" key="13">
    <source>
        <dbReference type="SAM" id="Phobius"/>
    </source>
</evidence>
<organism evidence="15">
    <name type="scientific">Prunus dulcis</name>
    <name type="common">Almond</name>
    <name type="synonym">Amygdalus dulcis</name>
    <dbReference type="NCBI Taxonomy" id="3755"/>
    <lineage>
        <taxon>Eukaryota</taxon>
        <taxon>Viridiplantae</taxon>
        <taxon>Streptophyta</taxon>
        <taxon>Embryophyta</taxon>
        <taxon>Tracheophyta</taxon>
        <taxon>Spermatophyta</taxon>
        <taxon>Magnoliopsida</taxon>
        <taxon>eudicotyledons</taxon>
        <taxon>Gunneridae</taxon>
        <taxon>Pentapetalae</taxon>
        <taxon>rosids</taxon>
        <taxon>fabids</taxon>
        <taxon>Rosales</taxon>
        <taxon>Rosaceae</taxon>
        <taxon>Amygdaloideae</taxon>
        <taxon>Amygdaleae</taxon>
        <taxon>Prunus</taxon>
    </lineage>
</organism>
<feature type="transmembrane region" description="Helical" evidence="13">
    <location>
        <begin position="21"/>
        <end position="41"/>
    </location>
</feature>
<comment type="subcellular location">
    <subcellularLocation>
        <location evidence="1">Secreted</location>
        <location evidence="1">Cell wall</location>
    </subcellularLocation>
</comment>
<dbReference type="GO" id="GO:0016829">
    <property type="term" value="F:lyase activity"/>
    <property type="evidence" value="ECO:0007669"/>
    <property type="project" value="UniProtKB-KW"/>
</dbReference>
<evidence type="ECO:0000256" key="5">
    <source>
        <dbReference type="ARBA" id="ARBA00022512"/>
    </source>
</evidence>
<keyword evidence="13" id="KW-1133">Transmembrane helix</keyword>
<dbReference type="PANTHER" id="PTHR31321">
    <property type="entry name" value="ACYL-COA THIOESTER HYDROLASE YBHC-RELATED"/>
    <property type="match status" value="1"/>
</dbReference>
<feature type="active site" evidence="11">
    <location>
        <position position="243"/>
    </location>
</feature>
<dbReference type="UniPathway" id="UPA00545">
    <property type="reaction ID" value="UER00823"/>
</dbReference>
<evidence type="ECO:0000259" key="14">
    <source>
        <dbReference type="Pfam" id="PF01095"/>
    </source>
</evidence>
<sequence length="392" mass="43094">MHNCVSLKLEAAYRNNKMAGRTTCIVMPAAGFIIITMLLAASTTAADDSTPIPADGSQVGSWFDNNVKPLAERKGELDAALVTAEDGPKLIKVMKDGSGNFKTLTDAINSIPERNTKRVVVYIGGGVYNEKINIPQNKPFVTLYGSPKNMPTLMFDGTAEKYGTVYSGTLIVESDYFRAANIIVTNSAPEPDGIRSGAQAVALQISGDKAAFYNCKFIGFQDTLYDYKGLHFFKDCYIEGTVDFIFGKGKSLYLNTEIHVLERNITVITAQQKDALEDNGFSFVHCKITGTTYVRGTYLGRAWGSSPTVVFAYTDIANVVHPERWNDFGHPERSNNMFYGEFQNSGPGSNISGQARYTKKLSDAEAKSFLSLGYIQGSKWLLPHLNTRSRHI</sequence>
<evidence type="ECO:0000256" key="9">
    <source>
        <dbReference type="ARBA" id="ARBA00023085"/>
    </source>
</evidence>
<dbReference type="InterPro" id="IPR011050">
    <property type="entry name" value="Pectin_lyase_fold/virulence"/>
</dbReference>
<keyword evidence="5" id="KW-0134">Cell wall</keyword>